<keyword evidence="1 2" id="KW-0732">Signal</keyword>
<sequence>MNSALSFAAALLTAFLTVLSTPAAHAAEEAGEAPELPLMDAAEVTLSQFKWENRLIVVFADSPLDPRFKEQMSYLRGDVPALLIRDVVVVTDTSPEAESPLRQELHPRDFALVLIGKDGQVKLRKPVPWDMREISRSIDKWPIRQQEIREELGKE</sequence>
<accession>A0A7C9L6G7</accession>
<evidence type="ECO:0000256" key="2">
    <source>
        <dbReference type="SAM" id="SignalP"/>
    </source>
</evidence>
<dbReference type="EMBL" id="VENJ01000002">
    <property type="protein sequence ID" value="MTJ03315.1"/>
    <property type="molecule type" value="Genomic_DNA"/>
</dbReference>
<evidence type="ECO:0000313" key="5">
    <source>
        <dbReference type="Proteomes" id="UP000483078"/>
    </source>
</evidence>
<evidence type="ECO:0000259" key="3">
    <source>
        <dbReference type="Pfam" id="PF13778"/>
    </source>
</evidence>
<dbReference type="Proteomes" id="UP000483078">
    <property type="component" value="Unassembled WGS sequence"/>
</dbReference>
<dbReference type="AlphaFoldDB" id="A0A7C9L6G7"/>
<protein>
    <submittedName>
        <fullName evidence="4">DUF4174 domain-containing protein</fullName>
    </submittedName>
</protein>
<evidence type="ECO:0000256" key="1">
    <source>
        <dbReference type="ARBA" id="ARBA00022729"/>
    </source>
</evidence>
<organism evidence="4 5">
    <name type="scientific">Sediminimonas qiaohouensis</name>
    <dbReference type="NCBI Taxonomy" id="552061"/>
    <lineage>
        <taxon>Bacteria</taxon>
        <taxon>Pseudomonadati</taxon>
        <taxon>Pseudomonadota</taxon>
        <taxon>Alphaproteobacteria</taxon>
        <taxon>Rhodobacterales</taxon>
        <taxon>Roseobacteraceae</taxon>
        <taxon>Sediminimonas</taxon>
    </lineage>
</organism>
<proteinExistence type="predicted"/>
<evidence type="ECO:0000313" key="4">
    <source>
        <dbReference type="EMBL" id="MTJ03315.1"/>
    </source>
</evidence>
<reference evidence="4 5" key="1">
    <citation type="submission" date="2019-06" db="EMBL/GenBank/DDBJ databases">
        <title>Enrichment of Autotrophic Halophilic Microorganisms from Red Sea Brine Pool Using Microbial Electrosynthesis System.</title>
        <authorList>
            <person name="Alqahtani M.F."/>
            <person name="Bajracharya S."/>
            <person name="Katuri K.P."/>
            <person name="Ali M."/>
            <person name="Saikaly P.E."/>
        </authorList>
    </citation>
    <scope>NUCLEOTIDE SEQUENCE [LARGE SCALE GENOMIC DNA]</scope>
    <source>
        <strain evidence="4">MES6</strain>
    </source>
</reference>
<gene>
    <name evidence="4" type="ORF">FH759_01295</name>
</gene>
<feature type="domain" description="DUF4174" evidence="3">
    <location>
        <begin position="46"/>
        <end position="147"/>
    </location>
</feature>
<dbReference type="InterPro" id="IPR025232">
    <property type="entry name" value="DUF4174"/>
</dbReference>
<name>A0A7C9L6G7_9RHOB</name>
<dbReference type="Pfam" id="PF13778">
    <property type="entry name" value="DUF4174"/>
    <property type="match status" value="1"/>
</dbReference>
<dbReference type="RefSeq" id="WP_273247776.1">
    <property type="nucleotide sequence ID" value="NZ_VENJ01000002.1"/>
</dbReference>
<comment type="caution">
    <text evidence="4">The sequence shown here is derived from an EMBL/GenBank/DDBJ whole genome shotgun (WGS) entry which is preliminary data.</text>
</comment>
<feature type="signal peptide" evidence="2">
    <location>
        <begin position="1"/>
        <end position="26"/>
    </location>
</feature>
<feature type="chain" id="PRO_5028924600" evidence="2">
    <location>
        <begin position="27"/>
        <end position="155"/>
    </location>
</feature>